<feature type="region of interest" description="Disordered" evidence="1">
    <location>
        <begin position="329"/>
        <end position="396"/>
    </location>
</feature>
<feature type="compositionally biased region" description="Basic and acidic residues" evidence="1">
    <location>
        <begin position="635"/>
        <end position="662"/>
    </location>
</feature>
<feature type="region of interest" description="Disordered" evidence="1">
    <location>
        <begin position="630"/>
        <end position="662"/>
    </location>
</feature>
<gene>
    <name evidence="3" type="ORF">CRE_16970</name>
</gene>
<keyword evidence="2" id="KW-0812">Transmembrane</keyword>
<dbReference type="SUPFAM" id="SSF81321">
    <property type="entry name" value="Family A G protein-coupled receptor-like"/>
    <property type="match status" value="1"/>
</dbReference>
<dbReference type="Proteomes" id="UP000008281">
    <property type="component" value="Unassembled WGS sequence"/>
</dbReference>
<feature type="region of interest" description="Disordered" evidence="1">
    <location>
        <begin position="71"/>
        <end position="94"/>
    </location>
</feature>
<dbReference type="PANTHER" id="PTHR22943:SF60">
    <property type="entry name" value="SEVEN TM RECEPTOR"/>
    <property type="match status" value="1"/>
</dbReference>
<dbReference type="PANTHER" id="PTHR22943">
    <property type="entry name" value="7-TRANSMEMBRANE DOMAIN RECEPTOR C.ELEGANS"/>
    <property type="match status" value="1"/>
</dbReference>
<dbReference type="eggNOG" id="ENOG502SGA9">
    <property type="taxonomic scope" value="Eukaryota"/>
</dbReference>
<feature type="region of interest" description="Disordered" evidence="1">
    <location>
        <begin position="522"/>
        <end position="543"/>
    </location>
</feature>
<keyword evidence="4" id="KW-1185">Reference proteome</keyword>
<name>E3N2D3_CAERE</name>
<evidence type="ECO:0000313" key="4">
    <source>
        <dbReference type="Proteomes" id="UP000008281"/>
    </source>
</evidence>
<feature type="region of interest" description="Disordered" evidence="1">
    <location>
        <begin position="269"/>
        <end position="314"/>
    </location>
</feature>
<dbReference type="GO" id="GO:0042048">
    <property type="term" value="P:olfactory behavior"/>
    <property type="evidence" value="ECO:0007669"/>
    <property type="project" value="TreeGrafter"/>
</dbReference>
<feature type="compositionally biased region" description="Low complexity" evidence="1">
    <location>
        <begin position="379"/>
        <end position="390"/>
    </location>
</feature>
<sequence length="896" mass="100004">MVVEVQLIGRKVKIFAPLQSMKLERTSNSEKEGGVAAGVATSEVGTWDDHRVIPPSNACGTDEASTVIHTQPKDASGVNPSISQNPTETGGMSGVGSDANLIVNQLKEIGEIRDLKSLSDIDGTWKHQLLGYTEELVKATEEDNGKDSVPRGLTETAREDCNVSASANKDGIATIDEKTSEDDKKRAFPTARKNLATTWDAVETIQAEQPNNLVSRSGQMNRAIFEASRTSQLVDSPSTKIQCLERKVSETCLCPGVVDMVGKWDDHRVISPTTPTSPRARSLSSNRGLRPQISHTPVVMRQQGVSRDESAADMDWSQRLIDAREGIMENSHPPMANNMTPIRNGSPLPEEEKDESIPHANPDITSPNPEDVQAAVTASGGTTSPGSTPPLRLSNGNFPKIQEAVASEANDEDEVEANQVNQRRAEVNEEEGFLPHVMAPPSKSATSLPAHENINNSVRSFRDHLVTINPDASQEDSRRAFLTVLKYRARRRAESMLTEKPESTLNELVQGLKEMFECTSQIQRNKTHPRSSKQLPGKSSDDSLFHRTIKLATQSYHEYQKNTEYQKEDVTLEKFLEGLNQAIKSLVKREARPITDQTRSTALEGEACLVPNEQPPELTQLPAQLAASLANTATDHGDRDDCRDHRSERQGRDGDYKDRSSENDFQISRREIFLTFTGKCHYCGKVGHMARSHNLKQRLVANQQKSKDPASNHQTIQVDAEEEASCLREMILWQDLRIHELKEWNDRLRRDNSSSASRDQTSQADPPSAMALWTIFGQKNKFPRSKFNLSTVPCIFLYFPSLIYFIFPIFNIELGLFSNIAGINFVIYPVLDPLAVIYIIKHYRCFVFKLFCLSHKIQPNVDAEQRKNDVVMASEVEIRTEGNNEIFMSFNRISSE</sequence>
<dbReference type="AlphaFoldDB" id="E3N2D3"/>
<protein>
    <submittedName>
        <fullName evidence="3">Uncharacterized protein</fullName>
    </submittedName>
</protein>
<reference evidence="3" key="1">
    <citation type="submission" date="2007-07" db="EMBL/GenBank/DDBJ databases">
        <title>PCAP assembly of the Caenorhabditis remanei genome.</title>
        <authorList>
            <consortium name="The Caenorhabditis remanei Sequencing Consortium"/>
            <person name="Wilson R.K."/>
        </authorList>
    </citation>
    <scope>NUCLEOTIDE SEQUENCE [LARGE SCALE GENOMIC DNA]</scope>
    <source>
        <strain evidence="3">PB4641</strain>
    </source>
</reference>
<dbReference type="EMBL" id="DS268512">
    <property type="protein sequence ID" value="EFO84125.1"/>
    <property type="molecule type" value="Genomic_DNA"/>
</dbReference>
<dbReference type="InParanoid" id="E3N2D3"/>
<dbReference type="GO" id="GO:0005886">
    <property type="term" value="C:plasma membrane"/>
    <property type="evidence" value="ECO:0007669"/>
    <property type="project" value="TreeGrafter"/>
</dbReference>
<evidence type="ECO:0000313" key="3">
    <source>
        <dbReference type="EMBL" id="EFO84125.1"/>
    </source>
</evidence>
<feature type="compositionally biased region" description="Polar residues" evidence="1">
    <location>
        <begin position="78"/>
        <end position="90"/>
    </location>
</feature>
<dbReference type="GO" id="GO:0038022">
    <property type="term" value="F:G protein-coupled olfactory receptor activity"/>
    <property type="evidence" value="ECO:0007669"/>
    <property type="project" value="TreeGrafter"/>
</dbReference>
<feature type="transmembrane region" description="Helical" evidence="2">
    <location>
        <begin position="816"/>
        <end position="840"/>
    </location>
</feature>
<accession>E3N2D3</accession>
<evidence type="ECO:0000256" key="2">
    <source>
        <dbReference type="SAM" id="Phobius"/>
    </source>
</evidence>
<feature type="compositionally biased region" description="Polar residues" evidence="1">
    <location>
        <begin position="271"/>
        <end position="287"/>
    </location>
</feature>
<keyword evidence="2" id="KW-1133">Transmembrane helix</keyword>
<dbReference type="InterPro" id="IPR019428">
    <property type="entry name" value="7TM_GPCR_serpentine_rcpt_Str"/>
</dbReference>
<dbReference type="Pfam" id="PF10326">
    <property type="entry name" value="7TM_GPCR_Str"/>
    <property type="match status" value="1"/>
</dbReference>
<evidence type="ECO:0000256" key="1">
    <source>
        <dbReference type="SAM" id="MobiDB-lite"/>
    </source>
</evidence>
<dbReference type="HOGENOM" id="CLU_021770_0_0_1"/>
<organism evidence="4">
    <name type="scientific">Caenorhabditis remanei</name>
    <name type="common">Caenorhabditis vulgaris</name>
    <dbReference type="NCBI Taxonomy" id="31234"/>
    <lineage>
        <taxon>Eukaryota</taxon>
        <taxon>Metazoa</taxon>
        <taxon>Ecdysozoa</taxon>
        <taxon>Nematoda</taxon>
        <taxon>Chromadorea</taxon>
        <taxon>Rhabditida</taxon>
        <taxon>Rhabditina</taxon>
        <taxon>Rhabditomorpha</taxon>
        <taxon>Rhabditoidea</taxon>
        <taxon>Rhabditidae</taxon>
        <taxon>Peloderinae</taxon>
        <taxon>Caenorhabditis</taxon>
    </lineage>
</organism>
<feature type="transmembrane region" description="Helical" evidence="2">
    <location>
        <begin position="787"/>
        <end position="810"/>
    </location>
</feature>
<proteinExistence type="predicted"/>
<keyword evidence="2" id="KW-0472">Membrane</keyword>